<dbReference type="PROSITE" id="PS51294">
    <property type="entry name" value="HTH_MYB"/>
    <property type="match status" value="2"/>
</dbReference>
<dbReference type="SUPFAM" id="SSF46689">
    <property type="entry name" value="Homeodomain-like"/>
    <property type="match status" value="1"/>
</dbReference>
<keyword evidence="4" id="KW-1185">Reference proteome</keyword>
<feature type="domain" description="Myb-like" evidence="1">
    <location>
        <begin position="63"/>
        <end position="113"/>
    </location>
</feature>
<sequence length="175" mass="21799">MLSKKNQLQKLEFLKVCHLKQEEDEKLRELVKKYGDKNWQLISTFMPNRSVRQCRERWNYNLASNLMKDKWSAEEDDLLIQKYKIFGPKWKILEKFFKGRTSYNVRNRWLCIVRLWNIYSNQPKKYEQKRIDDNQFSDYFPYDFDDQFKLDDLFFQNYYYYPYFGIVSLLKTFFT</sequence>
<evidence type="ECO:0008006" key="5">
    <source>
        <dbReference type="Google" id="ProtNLM"/>
    </source>
</evidence>
<evidence type="ECO:0000313" key="3">
    <source>
        <dbReference type="EMBL" id="KAK8872001.1"/>
    </source>
</evidence>
<organism evidence="3 4">
    <name type="scientific">Tritrichomonas musculus</name>
    <dbReference type="NCBI Taxonomy" id="1915356"/>
    <lineage>
        <taxon>Eukaryota</taxon>
        <taxon>Metamonada</taxon>
        <taxon>Parabasalia</taxon>
        <taxon>Tritrichomonadida</taxon>
        <taxon>Tritrichomonadidae</taxon>
        <taxon>Tritrichomonas</taxon>
    </lineage>
</organism>
<dbReference type="InterPro" id="IPR017930">
    <property type="entry name" value="Myb_dom"/>
</dbReference>
<dbReference type="PANTHER" id="PTHR45614">
    <property type="entry name" value="MYB PROTEIN-RELATED"/>
    <property type="match status" value="1"/>
</dbReference>
<evidence type="ECO:0000259" key="1">
    <source>
        <dbReference type="PROSITE" id="PS50090"/>
    </source>
</evidence>
<dbReference type="PROSITE" id="PS50090">
    <property type="entry name" value="MYB_LIKE"/>
    <property type="match status" value="2"/>
</dbReference>
<feature type="domain" description="HTH myb-type" evidence="2">
    <location>
        <begin position="11"/>
        <end position="66"/>
    </location>
</feature>
<dbReference type="InterPro" id="IPR009057">
    <property type="entry name" value="Homeodomain-like_sf"/>
</dbReference>
<reference evidence="3 4" key="1">
    <citation type="submission" date="2024-04" db="EMBL/GenBank/DDBJ databases">
        <title>Tritrichomonas musculus Genome.</title>
        <authorList>
            <person name="Alves-Ferreira E."/>
            <person name="Grigg M."/>
            <person name="Lorenzi H."/>
            <person name="Galac M."/>
        </authorList>
    </citation>
    <scope>NUCLEOTIDE SEQUENCE [LARGE SCALE GENOMIC DNA]</scope>
    <source>
        <strain evidence="3 4">EAF2021</strain>
    </source>
</reference>
<accession>A0ABR2J2K9</accession>
<dbReference type="PANTHER" id="PTHR45614:SF253">
    <property type="entry name" value="CHROMOSOME UNDETERMINED SCAFFOLD_38, WHOLE GENOME SHOTGUN SEQUENCE"/>
    <property type="match status" value="1"/>
</dbReference>
<feature type="domain" description="HTH myb-type" evidence="2">
    <location>
        <begin position="68"/>
        <end position="118"/>
    </location>
</feature>
<gene>
    <name evidence="3" type="ORF">M9Y10_007755</name>
</gene>
<dbReference type="Proteomes" id="UP001470230">
    <property type="component" value="Unassembled WGS sequence"/>
</dbReference>
<comment type="caution">
    <text evidence="3">The sequence shown here is derived from an EMBL/GenBank/DDBJ whole genome shotgun (WGS) entry which is preliminary data.</text>
</comment>
<dbReference type="CDD" id="cd00167">
    <property type="entry name" value="SANT"/>
    <property type="match status" value="2"/>
</dbReference>
<protein>
    <recommendedName>
        <fullName evidence="5">Myb-like DNA-binding domain containing protein</fullName>
    </recommendedName>
</protein>
<dbReference type="SMART" id="SM00717">
    <property type="entry name" value="SANT"/>
    <property type="match status" value="2"/>
</dbReference>
<name>A0ABR2J2K9_9EUKA</name>
<dbReference type="InterPro" id="IPR001005">
    <property type="entry name" value="SANT/Myb"/>
</dbReference>
<dbReference type="EMBL" id="JAPFFF010000013">
    <property type="protein sequence ID" value="KAK8872001.1"/>
    <property type="molecule type" value="Genomic_DNA"/>
</dbReference>
<dbReference type="Gene3D" id="1.10.10.60">
    <property type="entry name" value="Homeodomain-like"/>
    <property type="match status" value="2"/>
</dbReference>
<evidence type="ECO:0000313" key="4">
    <source>
        <dbReference type="Proteomes" id="UP001470230"/>
    </source>
</evidence>
<evidence type="ECO:0000259" key="2">
    <source>
        <dbReference type="PROSITE" id="PS51294"/>
    </source>
</evidence>
<dbReference type="Pfam" id="PF13921">
    <property type="entry name" value="Myb_DNA-bind_6"/>
    <property type="match status" value="1"/>
</dbReference>
<dbReference type="InterPro" id="IPR050560">
    <property type="entry name" value="MYB_TF"/>
</dbReference>
<feature type="domain" description="Myb-like" evidence="1">
    <location>
        <begin position="21"/>
        <end position="62"/>
    </location>
</feature>
<proteinExistence type="predicted"/>